<dbReference type="Pfam" id="PF04773">
    <property type="entry name" value="FecR"/>
    <property type="match status" value="1"/>
</dbReference>
<accession>Q2KVL1</accession>
<name>Q2KVL1_BORA1</name>
<dbReference type="PANTHER" id="PTHR30273:SF2">
    <property type="entry name" value="PROTEIN FECR"/>
    <property type="match status" value="1"/>
</dbReference>
<dbReference type="KEGG" id="bav:BAV2850"/>
<dbReference type="HOGENOM" id="CLU_1432013_0_0_4"/>
<dbReference type="RefSeq" id="WP_012418490.1">
    <property type="nucleotide sequence ID" value="NC_010645.1"/>
</dbReference>
<organism evidence="2 3">
    <name type="scientific">Bordetella avium (strain 197N)</name>
    <dbReference type="NCBI Taxonomy" id="360910"/>
    <lineage>
        <taxon>Bacteria</taxon>
        <taxon>Pseudomonadati</taxon>
        <taxon>Pseudomonadota</taxon>
        <taxon>Betaproteobacteria</taxon>
        <taxon>Burkholderiales</taxon>
        <taxon>Alcaligenaceae</taxon>
        <taxon>Bordetella</taxon>
    </lineage>
</organism>
<keyword evidence="3" id="KW-1185">Reference proteome</keyword>
<sequence length="189" mass="21048">MSERIESRPLWRKHILAILLAVILVGLALAFTANWVLRESVPQFSAQIDTSAGQVRSLKLEDGTEIVAGGDTELSVALFSRRRDVNLAQGQVYFRVVYKFRTNLNVRIGVNEVSVLASAMATPDTIFDVKDDGGQLVVRVQQGEVRVRTQSAGPREYIEVGAGQALTVDLRKMRHEMTRIDPQSVGDWR</sequence>
<dbReference type="GO" id="GO:0016989">
    <property type="term" value="F:sigma factor antagonist activity"/>
    <property type="evidence" value="ECO:0007669"/>
    <property type="project" value="TreeGrafter"/>
</dbReference>
<reference evidence="2 3" key="1">
    <citation type="journal article" date="2006" name="J. Bacteriol.">
        <title>Comparison of the genome sequence of the poultry pathogen Bordetella avium with those of B. bronchiseptica, B. pertussis, and B. parapertussis reveals extensive diversity in surface structures associated with host interaction.</title>
        <authorList>
            <person name="Sebaihia M."/>
            <person name="Preston A."/>
            <person name="Maskell D.J."/>
            <person name="Kuzmiak H."/>
            <person name="Connell T.D."/>
            <person name="King N.D."/>
            <person name="Orndorff P.E."/>
            <person name="Miyamoto D.M."/>
            <person name="Thomson N.R."/>
            <person name="Harris D."/>
            <person name="Goble A."/>
            <person name="Lord A."/>
            <person name="Murphy L."/>
            <person name="Quail M.A."/>
            <person name="Rutter S."/>
            <person name="Squares R."/>
            <person name="Squares S."/>
            <person name="Woodward J."/>
            <person name="Parkhill J."/>
            <person name="Temple L.M."/>
        </authorList>
    </citation>
    <scope>NUCLEOTIDE SEQUENCE [LARGE SCALE GENOMIC DNA]</scope>
    <source>
        <strain evidence="2 3">197N</strain>
    </source>
</reference>
<dbReference type="InterPro" id="IPR006860">
    <property type="entry name" value="FecR"/>
</dbReference>
<dbReference type="Gene3D" id="2.60.120.1440">
    <property type="match status" value="1"/>
</dbReference>
<dbReference type="Proteomes" id="UP000001977">
    <property type="component" value="Chromosome"/>
</dbReference>
<protein>
    <submittedName>
        <fullName evidence="2">Iron transport sensor protein</fullName>
    </submittedName>
</protein>
<dbReference type="AlphaFoldDB" id="Q2KVL1"/>
<evidence type="ECO:0000313" key="3">
    <source>
        <dbReference type="Proteomes" id="UP000001977"/>
    </source>
</evidence>
<evidence type="ECO:0000259" key="1">
    <source>
        <dbReference type="Pfam" id="PF04773"/>
    </source>
</evidence>
<evidence type="ECO:0000313" key="2">
    <source>
        <dbReference type="EMBL" id="CAJ50460.1"/>
    </source>
</evidence>
<dbReference type="GeneID" id="92933901"/>
<dbReference type="PANTHER" id="PTHR30273">
    <property type="entry name" value="PERIPLASMIC SIGNAL SENSOR AND SIGMA FACTOR ACTIVATOR FECR-RELATED"/>
    <property type="match status" value="1"/>
</dbReference>
<dbReference type="OrthoDB" id="8682700at2"/>
<dbReference type="STRING" id="360910.BAV2850"/>
<dbReference type="InterPro" id="IPR012373">
    <property type="entry name" value="Ferrdict_sens_TM"/>
</dbReference>
<gene>
    <name evidence="2" type="ordered locus">BAV2850</name>
</gene>
<dbReference type="EMBL" id="AM167904">
    <property type="protein sequence ID" value="CAJ50460.1"/>
    <property type="molecule type" value="Genomic_DNA"/>
</dbReference>
<proteinExistence type="predicted"/>
<dbReference type="eggNOG" id="COG3712">
    <property type="taxonomic scope" value="Bacteria"/>
</dbReference>
<feature type="domain" description="FecR protein" evidence="1">
    <location>
        <begin position="47"/>
        <end position="146"/>
    </location>
</feature>